<evidence type="ECO:0000313" key="5">
    <source>
        <dbReference type="Proteomes" id="UP000235005"/>
    </source>
</evidence>
<evidence type="ECO:0000259" key="3">
    <source>
        <dbReference type="Pfam" id="PF12849"/>
    </source>
</evidence>
<evidence type="ECO:0000256" key="1">
    <source>
        <dbReference type="ARBA" id="ARBA00022729"/>
    </source>
</evidence>
<organism evidence="4 5">
    <name type="scientific">Pseudohalioglobus lutimaris</name>
    <dbReference type="NCBI Taxonomy" id="1737061"/>
    <lineage>
        <taxon>Bacteria</taxon>
        <taxon>Pseudomonadati</taxon>
        <taxon>Pseudomonadota</taxon>
        <taxon>Gammaproteobacteria</taxon>
        <taxon>Cellvibrionales</taxon>
        <taxon>Halieaceae</taxon>
        <taxon>Pseudohalioglobus</taxon>
    </lineage>
</organism>
<keyword evidence="5" id="KW-1185">Reference proteome</keyword>
<evidence type="ECO:0000256" key="2">
    <source>
        <dbReference type="SAM" id="SignalP"/>
    </source>
</evidence>
<dbReference type="AlphaFoldDB" id="A0A2N5WYN9"/>
<dbReference type="InterPro" id="IPR050811">
    <property type="entry name" value="Phosphate_ABC_transporter"/>
</dbReference>
<dbReference type="Proteomes" id="UP000235005">
    <property type="component" value="Unassembled WGS sequence"/>
</dbReference>
<reference evidence="4 5" key="1">
    <citation type="submission" date="2018-01" db="EMBL/GenBank/DDBJ databases">
        <title>The draft genome sequence of Halioglobus lutimaris HF004.</title>
        <authorList>
            <person name="Du Z.-J."/>
            <person name="Shi M.-J."/>
        </authorList>
    </citation>
    <scope>NUCLEOTIDE SEQUENCE [LARGE SCALE GENOMIC DNA]</scope>
    <source>
        <strain evidence="4 5">HF004</strain>
    </source>
</reference>
<dbReference type="Gene3D" id="3.40.190.10">
    <property type="entry name" value="Periplasmic binding protein-like II"/>
    <property type="match status" value="4"/>
</dbReference>
<dbReference type="PANTHER" id="PTHR30570:SF1">
    <property type="entry name" value="PHOSPHATE-BINDING PROTEIN PSTS"/>
    <property type="match status" value="1"/>
</dbReference>
<name>A0A2N5WYN9_9GAMM</name>
<comment type="caution">
    <text evidence="4">The sequence shown here is derived from an EMBL/GenBank/DDBJ whole genome shotgun (WGS) entry which is preliminary data.</text>
</comment>
<evidence type="ECO:0000313" key="4">
    <source>
        <dbReference type="EMBL" id="PLW67352.1"/>
    </source>
</evidence>
<dbReference type="PANTHER" id="PTHR30570">
    <property type="entry name" value="PERIPLASMIC PHOSPHATE BINDING COMPONENT OF PHOSPHATE ABC TRANSPORTER"/>
    <property type="match status" value="1"/>
</dbReference>
<dbReference type="OrthoDB" id="9765713at2"/>
<sequence>MKKHVLGAIVLTVGLGNLAVAQAQGRDNVSIVGSSTVYPFATVVAERFGRSTDFKAPKIESTGSGGGLKLFCKGLGANTPDITNSSRRIKKSEYDQCQENGVTDVVEVLVGFDGIAIANSRQAPQLTLSLQDLYLALAKDVPGPDGKLIPNPNKTWKDINPALPASTIEVLGPPPTSGTRDAFAELALGGGAQAIPALKSLRELGADQVDEIKAAVAALGIPEGFYQSYSQSSGKAPKGKDIFKAIAYSVREDGAYIEAGENDNLIVQKLEANPNALGIFGFSFLDENGDKVQGSLINGVEPSFDSIADGDYPVSRPLYFYIKSAHVGRIPGIREYAIEFASDRAMGEDGYLTERGLIPLDEVELKQVQADVASLKRLEM</sequence>
<gene>
    <name evidence="4" type="ORF">C0039_17350</name>
</gene>
<feature type="chain" id="PRO_5014950585" evidence="2">
    <location>
        <begin position="24"/>
        <end position="380"/>
    </location>
</feature>
<keyword evidence="1 2" id="KW-0732">Signal</keyword>
<accession>A0A2N5WYN9</accession>
<dbReference type="RefSeq" id="WP_076001133.1">
    <property type="nucleotide sequence ID" value="NZ_PKUS01000030.1"/>
</dbReference>
<protein>
    <submittedName>
        <fullName evidence="4">Phosphate ABC transporter substrate-binding protein</fullName>
    </submittedName>
</protein>
<dbReference type="EMBL" id="PKUS01000030">
    <property type="protein sequence ID" value="PLW67352.1"/>
    <property type="molecule type" value="Genomic_DNA"/>
</dbReference>
<feature type="domain" description="PBP" evidence="3">
    <location>
        <begin position="21"/>
        <end position="344"/>
    </location>
</feature>
<proteinExistence type="predicted"/>
<dbReference type="InterPro" id="IPR024370">
    <property type="entry name" value="PBP_domain"/>
</dbReference>
<feature type="signal peptide" evidence="2">
    <location>
        <begin position="1"/>
        <end position="23"/>
    </location>
</feature>
<dbReference type="Pfam" id="PF12849">
    <property type="entry name" value="PBP_like_2"/>
    <property type="match status" value="1"/>
</dbReference>
<dbReference type="SUPFAM" id="SSF53850">
    <property type="entry name" value="Periplasmic binding protein-like II"/>
    <property type="match status" value="1"/>
</dbReference>